<protein>
    <submittedName>
        <fullName evidence="2">Uncharacterized protein</fullName>
    </submittedName>
</protein>
<dbReference type="RefSeq" id="WP_039684789.1">
    <property type="nucleotide sequence ID" value="NZ_CP010028.1"/>
</dbReference>
<dbReference type="Proteomes" id="UP000030634">
    <property type="component" value="Chromosome"/>
</dbReference>
<reference evidence="3" key="1">
    <citation type="submission" date="2014-11" db="EMBL/GenBank/DDBJ databases">
        <title>Hymenobacter sp. DG25B genome submission.</title>
        <authorList>
            <person name="Jung H.-Y."/>
            <person name="Kim M.K."/>
            <person name="Srinivasan S."/>
            <person name="Lim S."/>
        </authorList>
    </citation>
    <scope>NUCLEOTIDE SEQUENCE [LARGE SCALE GENOMIC DNA]</scope>
    <source>
        <strain evidence="3">DY59</strain>
    </source>
</reference>
<dbReference type="AlphaFoldDB" id="A0A0A7KHF5"/>
<evidence type="ECO:0000313" key="3">
    <source>
        <dbReference type="Proteomes" id="UP000030634"/>
    </source>
</evidence>
<feature type="region of interest" description="Disordered" evidence="1">
    <location>
        <begin position="1"/>
        <end position="26"/>
    </location>
</feature>
<organism evidence="2 3">
    <name type="scientific">Deinococcus radiopugnans</name>
    <dbReference type="NCBI Taxonomy" id="57497"/>
    <lineage>
        <taxon>Bacteria</taxon>
        <taxon>Thermotogati</taxon>
        <taxon>Deinococcota</taxon>
        <taxon>Deinococci</taxon>
        <taxon>Deinococcales</taxon>
        <taxon>Deinococcaceae</taxon>
        <taxon>Deinococcus</taxon>
    </lineage>
</organism>
<dbReference type="HOGENOM" id="CLU_2600278_0_0_0"/>
<dbReference type="KEGG" id="dsw:QR90_11835"/>
<proteinExistence type="predicted"/>
<evidence type="ECO:0000313" key="2">
    <source>
        <dbReference type="EMBL" id="AIZ45622.1"/>
    </source>
</evidence>
<sequence length="79" mass="8384">MNMHPARSRPVSFELAQKGPQGLHSQGVGVLRKAVRLHEPPEHRLGVGVVPQGGRGAAAGLKVEEKLLPEFVGGHTSSF</sequence>
<accession>A0A0A7KHF5</accession>
<gene>
    <name evidence="2" type="ORF">QR90_11835</name>
</gene>
<evidence type="ECO:0000256" key="1">
    <source>
        <dbReference type="SAM" id="MobiDB-lite"/>
    </source>
</evidence>
<name>A0A0A7KHF5_9DEIO</name>
<dbReference type="EMBL" id="CP010028">
    <property type="protein sequence ID" value="AIZ45622.1"/>
    <property type="molecule type" value="Genomic_DNA"/>
</dbReference>